<protein>
    <submittedName>
        <fullName evidence="4 5">Cyclic nucleotide-gated ion channel 11 isoform X2</fullName>
    </submittedName>
</protein>
<feature type="transmembrane region" description="Helical" evidence="2">
    <location>
        <begin position="78"/>
        <end position="96"/>
    </location>
</feature>
<evidence type="ECO:0000256" key="1">
    <source>
        <dbReference type="ARBA" id="ARBA00023303"/>
    </source>
</evidence>
<accession>A0ABM0ZJW2</accession>
<evidence type="ECO:0000256" key="2">
    <source>
        <dbReference type="SAM" id="Phobius"/>
    </source>
</evidence>
<organism evidence="3 5">
    <name type="scientific">Camelina sativa</name>
    <name type="common">False flax</name>
    <name type="synonym">Myagrum sativum</name>
    <dbReference type="NCBI Taxonomy" id="90675"/>
    <lineage>
        <taxon>Eukaryota</taxon>
        <taxon>Viridiplantae</taxon>
        <taxon>Streptophyta</taxon>
        <taxon>Embryophyta</taxon>
        <taxon>Tracheophyta</taxon>
        <taxon>Spermatophyta</taxon>
        <taxon>Magnoliopsida</taxon>
        <taxon>eudicotyledons</taxon>
        <taxon>Gunneridae</taxon>
        <taxon>Pentapetalae</taxon>
        <taxon>rosids</taxon>
        <taxon>malvids</taxon>
        <taxon>Brassicales</taxon>
        <taxon>Brassicaceae</taxon>
        <taxon>Camelineae</taxon>
        <taxon>Camelina</taxon>
    </lineage>
</organism>
<dbReference type="PANTHER" id="PTHR45651">
    <property type="entry name" value="CYCLIC NUCLEOTIDE-GATED ION CHANNEL 15-RELATED-RELATED"/>
    <property type="match status" value="1"/>
</dbReference>
<dbReference type="GeneID" id="104792352"/>
<proteinExistence type="predicted"/>
<reference evidence="4 5" key="3">
    <citation type="submission" date="2025-05" db="UniProtKB">
        <authorList>
            <consortium name="RefSeq"/>
        </authorList>
    </citation>
    <scope>IDENTIFICATION</scope>
    <source>
        <tissue evidence="4 5">Leaf</tissue>
    </source>
</reference>
<keyword evidence="2" id="KW-1133">Transmembrane helix</keyword>
<dbReference type="RefSeq" id="XP_010516785.1">
    <property type="nucleotide sequence ID" value="XM_010518483.2"/>
</dbReference>
<evidence type="ECO:0000313" key="4">
    <source>
        <dbReference type="RefSeq" id="XP_010516785.1"/>
    </source>
</evidence>
<reference evidence="3" key="2">
    <citation type="journal article" date="2014" name="Nat. Commun.">
        <title>The emerging biofuel crop Camelina sativa retains a highly undifferentiated hexaploid genome structure.</title>
        <authorList>
            <person name="Kagale S."/>
            <person name="Koh C."/>
            <person name="Nixon J."/>
            <person name="Bollina V."/>
            <person name="Clarke W.E."/>
            <person name="Tuteja R."/>
            <person name="Spillane C."/>
            <person name="Robinson S.J."/>
            <person name="Links M.G."/>
            <person name="Clarke C."/>
            <person name="Higgins E.E."/>
            <person name="Huebert T."/>
            <person name="Sharpe A.G."/>
            <person name="Parkin I.A."/>
        </authorList>
    </citation>
    <scope>NUCLEOTIDE SEQUENCE [LARGE SCALE GENOMIC DNA]</scope>
    <source>
        <strain evidence="3">r\DH55</strain>
    </source>
</reference>
<evidence type="ECO:0000313" key="3">
    <source>
        <dbReference type="Proteomes" id="UP000694864"/>
    </source>
</evidence>
<keyword evidence="3" id="KW-1185">Reference proteome</keyword>
<feature type="transmembrane region" description="Helical" evidence="2">
    <location>
        <begin position="186"/>
        <end position="203"/>
    </location>
</feature>
<feature type="transmembrane region" description="Helical" evidence="2">
    <location>
        <begin position="37"/>
        <end position="58"/>
    </location>
</feature>
<dbReference type="Proteomes" id="UP000694864">
    <property type="component" value="Chromosome 6"/>
</dbReference>
<name>A0ABM0ZJW2_CAMSA</name>
<dbReference type="PANTHER" id="PTHR45651:SF33">
    <property type="entry name" value="CYCLIC NUCLEOTIDE-GATED ION CHANNEL 12-RELATED"/>
    <property type="match status" value="1"/>
</dbReference>
<gene>
    <name evidence="4 5" type="primary">LOC104792352</name>
</gene>
<evidence type="ECO:0000313" key="5">
    <source>
        <dbReference type="RefSeq" id="XP_010516786.1"/>
    </source>
</evidence>
<reference evidence="3" key="1">
    <citation type="journal article" date="1997" name="Nucleic Acids Res.">
        <title>tRNAscan-SE: a program for improved detection of transfer RNA genes in genomic sequence.</title>
        <authorList>
            <person name="Lowe T.M."/>
            <person name="Eddy S.R."/>
        </authorList>
    </citation>
    <scope>NUCLEOTIDE SEQUENCE [LARGE SCALE GENOMIC DNA]</scope>
    <source>
        <strain evidence="3">r\DH55</strain>
    </source>
</reference>
<keyword evidence="1" id="KW-0406">Ion transport</keyword>
<dbReference type="RefSeq" id="XP_010516786.1">
    <property type="nucleotide sequence ID" value="XM_010518484.2"/>
</dbReference>
<keyword evidence="1" id="KW-0813">Transport</keyword>
<keyword evidence="2" id="KW-0472">Membrane</keyword>
<sequence>MNIEMSSSARSGTGNCVKEGLKKVYEKIDTPKYLRNSFLTVCVVALAIDPLFLFIPEIDYQKSCIGFDKTLGRAVSNLRSLIDGLYLMHMIVSIFIPLRSKMSGRKQYIFSIVDIVSIVPIPHVMVFHLLRNKGGVLSGVKENTQVDHSWSVYTKNHSHLSDLQRSDKNQRYSSKIKVDWSSYKPFALPVVQLCVWGFLVRYCNRKANHMLA</sequence>
<keyword evidence="1" id="KW-0407">Ion channel</keyword>
<keyword evidence="2" id="KW-0812">Transmembrane</keyword>
<feature type="transmembrane region" description="Helical" evidence="2">
    <location>
        <begin position="108"/>
        <end position="130"/>
    </location>
</feature>